<dbReference type="GeneID" id="58051427"/>
<dbReference type="EMBL" id="AP018586">
    <property type="protein sequence ID" value="BBD92731.1"/>
    <property type="molecule type" value="Genomic_DNA"/>
</dbReference>
<dbReference type="SUPFAM" id="SSF63862">
    <property type="entry name" value="Thiamin pyrophosphokinase, substrate-binding domain"/>
    <property type="match status" value="1"/>
</dbReference>
<evidence type="ECO:0000256" key="2">
    <source>
        <dbReference type="ARBA" id="ARBA00022741"/>
    </source>
</evidence>
<dbReference type="InterPro" id="IPR007373">
    <property type="entry name" value="Thiamin_PyroPKinase_B1-bd"/>
</dbReference>
<dbReference type="PANTHER" id="PTHR41299">
    <property type="entry name" value="THIAMINE PYROPHOSPHOKINASE"/>
    <property type="match status" value="1"/>
</dbReference>
<evidence type="ECO:0000313" key="7">
    <source>
        <dbReference type="EMBL" id="BBD92731.1"/>
    </source>
</evidence>
<dbReference type="InterPro" id="IPR053149">
    <property type="entry name" value="TPK"/>
</dbReference>
<gene>
    <name evidence="7" type="ORF">JMUB590_1673</name>
</gene>
<proteinExistence type="predicted"/>
<feature type="domain" description="Thiamin pyrophosphokinase thiamin-binding" evidence="6">
    <location>
        <begin position="140"/>
        <end position="205"/>
    </location>
</feature>
<evidence type="ECO:0000259" key="6">
    <source>
        <dbReference type="SMART" id="SM00983"/>
    </source>
</evidence>
<dbReference type="Pfam" id="PF04265">
    <property type="entry name" value="TPK_B1_binding"/>
    <property type="match status" value="1"/>
</dbReference>
<dbReference type="NCBIfam" id="TIGR01378">
    <property type="entry name" value="thi_PPkinase"/>
    <property type="match status" value="1"/>
</dbReference>
<dbReference type="Gene3D" id="3.40.50.10240">
    <property type="entry name" value="Thiamin pyrophosphokinase, catalytic domain"/>
    <property type="match status" value="1"/>
</dbReference>
<dbReference type="CDD" id="cd07995">
    <property type="entry name" value="TPK"/>
    <property type="match status" value="1"/>
</dbReference>
<keyword evidence="2" id="KW-0547">Nucleotide-binding</keyword>
<dbReference type="SUPFAM" id="SSF63999">
    <property type="entry name" value="Thiamin pyrophosphokinase, catalytic domain"/>
    <property type="match status" value="1"/>
</dbReference>
<keyword evidence="4" id="KW-0067">ATP-binding</keyword>
<name>A0ABN5W471_9STAP</name>
<dbReference type="InterPro" id="IPR007371">
    <property type="entry name" value="TPK_catalytic"/>
</dbReference>
<dbReference type="InterPro" id="IPR006282">
    <property type="entry name" value="Thi_PPkinase"/>
</dbReference>
<accession>A0ABN5W471</accession>
<evidence type="ECO:0000256" key="5">
    <source>
        <dbReference type="NCBIfam" id="TIGR01378"/>
    </source>
</evidence>
<organism evidence="7 8">
    <name type="scientific">Staphylococcus caprae</name>
    <dbReference type="NCBI Taxonomy" id="29380"/>
    <lineage>
        <taxon>Bacteria</taxon>
        <taxon>Bacillati</taxon>
        <taxon>Bacillota</taxon>
        <taxon>Bacilli</taxon>
        <taxon>Bacillales</taxon>
        <taxon>Staphylococcaceae</taxon>
        <taxon>Staphylococcus</taxon>
    </lineage>
</organism>
<dbReference type="InterPro" id="IPR036371">
    <property type="entry name" value="TPK_B1-bd_sf"/>
</dbReference>
<dbReference type="PANTHER" id="PTHR41299:SF1">
    <property type="entry name" value="THIAMINE PYROPHOSPHOKINASE"/>
    <property type="match status" value="1"/>
</dbReference>
<dbReference type="RefSeq" id="WP_002442491.1">
    <property type="nucleotide sequence ID" value="NZ_AP018585.1"/>
</dbReference>
<reference evidence="7 8" key="1">
    <citation type="submission" date="2018-05" db="EMBL/GenBank/DDBJ databases">
        <title>Complete genome sequencing of three human clinical isolates of Staphylococcus caprae reveals virulence factors similar to those of S. epidermidis and S. capitis.</title>
        <authorList>
            <person name="Watanabe S."/>
            <person name="Cui L."/>
        </authorList>
    </citation>
    <scope>NUCLEOTIDE SEQUENCE [LARGE SCALE GENOMIC DNA]</scope>
    <source>
        <strain evidence="7 8">JMUB590</strain>
    </source>
</reference>
<protein>
    <recommendedName>
        <fullName evidence="5">Thiamine diphosphokinase</fullName>
        <ecNumber evidence="5">2.7.6.2</ecNumber>
    </recommendedName>
</protein>
<evidence type="ECO:0000256" key="4">
    <source>
        <dbReference type="ARBA" id="ARBA00022840"/>
    </source>
</evidence>
<dbReference type="InterPro" id="IPR036759">
    <property type="entry name" value="TPK_catalytic_sf"/>
</dbReference>
<keyword evidence="8" id="KW-1185">Reference proteome</keyword>
<sequence length="211" mass="23842">MEINLLCSQRLLPQSLFKMKKSAKWAGVDRGALVLIENGIEPVFSVGDFDSVNDEERQILKNQLNIHPVKAEKDDTDLALGVEKAVEQGYSEIIIYGATGGRLDHFMGVVQILQKSQYLERHIQLRVIDIQNDITLIDVGEHRIKRDTSYPYISFIPLNGEVILSLDGFKYNLYHEQLEVGSTLTISNEIVDNVATVRVEKGQVLQMRSTD</sequence>
<dbReference type="Pfam" id="PF04263">
    <property type="entry name" value="TPK_catalytic"/>
    <property type="match status" value="1"/>
</dbReference>
<keyword evidence="3" id="KW-0418">Kinase</keyword>
<evidence type="ECO:0000256" key="3">
    <source>
        <dbReference type="ARBA" id="ARBA00022777"/>
    </source>
</evidence>
<dbReference type="SMART" id="SM00983">
    <property type="entry name" value="TPK_B1_binding"/>
    <property type="match status" value="1"/>
</dbReference>
<evidence type="ECO:0000256" key="1">
    <source>
        <dbReference type="ARBA" id="ARBA00022679"/>
    </source>
</evidence>
<dbReference type="Proteomes" id="UP000274772">
    <property type="component" value="Chromosome"/>
</dbReference>
<keyword evidence="1" id="KW-0808">Transferase</keyword>
<evidence type="ECO:0000313" key="8">
    <source>
        <dbReference type="Proteomes" id="UP000274772"/>
    </source>
</evidence>
<dbReference type="EC" id="2.7.6.2" evidence="5"/>